<sequence length="376" mass="39899">MSFEDRIRRARPSSGHRHLPLTPRAERDLKELLDGTTTTADGETRPQGHVPHEPASVAASTMVPLRHDGGDERPARAHRALMALVACVVLAIGLPLGILLWPGEEDAVPPAVPGPATSEPAPSDQPADEPDAEPTDQPSGSADSAAPDERLTELPDGGTERVADSELPGQDRTSHVTNADRVADIVMVDHDDVLHVRAVPGPEGEVVGELPADGHVVLAGRERALGLEDGEAWSPEESVWAEIRLDDGYGWVHTYYLGYLGYVDEDPAVVDDVPPATDPAQIAASVGTRVASSWERPEGGAAAPALGEPGWSVVHTEHDGGRAHYWVDVTGMADDSGRGSRYQLTLLDTGQGWEIDEAVAIAICRRGASDDSGYCQ</sequence>
<keyword evidence="2" id="KW-0812">Transmembrane</keyword>
<feature type="transmembrane region" description="Helical" evidence="2">
    <location>
        <begin position="80"/>
        <end position="101"/>
    </location>
</feature>
<feature type="compositionally biased region" description="Basic and acidic residues" evidence="1">
    <location>
        <begin position="147"/>
        <end position="164"/>
    </location>
</feature>
<dbReference type="Proteomes" id="UP000280668">
    <property type="component" value="Unassembled WGS sequence"/>
</dbReference>
<keyword evidence="4" id="KW-1185">Reference proteome</keyword>
<feature type="region of interest" description="Disordered" evidence="1">
    <location>
        <begin position="1"/>
        <end position="58"/>
    </location>
</feature>
<evidence type="ECO:0000313" key="4">
    <source>
        <dbReference type="Proteomes" id="UP000280668"/>
    </source>
</evidence>
<reference evidence="3 4" key="1">
    <citation type="submission" date="2018-11" db="EMBL/GenBank/DDBJ databases">
        <title>Sequencing the genomes of 1000 actinobacteria strains.</title>
        <authorList>
            <person name="Klenk H.-P."/>
        </authorList>
    </citation>
    <scope>NUCLEOTIDE SEQUENCE [LARGE SCALE GENOMIC DNA]</scope>
    <source>
        <strain evidence="3 4">DSM 11294</strain>
    </source>
</reference>
<dbReference type="AlphaFoldDB" id="A0A3N2BEC7"/>
<organism evidence="3 4">
    <name type="scientific">Bogoriella caseilytica</name>
    <dbReference type="NCBI Taxonomy" id="56055"/>
    <lineage>
        <taxon>Bacteria</taxon>
        <taxon>Bacillati</taxon>
        <taxon>Actinomycetota</taxon>
        <taxon>Actinomycetes</taxon>
        <taxon>Micrococcales</taxon>
        <taxon>Bogoriellaceae</taxon>
        <taxon>Bogoriella</taxon>
    </lineage>
</organism>
<feature type="compositionally biased region" description="Basic and acidic residues" evidence="1">
    <location>
        <begin position="24"/>
        <end position="33"/>
    </location>
</feature>
<feature type="compositionally biased region" description="Basic and acidic residues" evidence="1">
    <location>
        <begin position="42"/>
        <end position="52"/>
    </location>
</feature>
<dbReference type="Gene3D" id="2.30.30.40">
    <property type="entry name" value="SH3 Domains"/>
    <property type="match status" value="1"/>
</dbReference>
<comment type="caution">
    <text evidence="3">The sequence shown here is derived from an EMBL/GenBank/DDBJ whole genome shotgun (WGS) entry which is preliminary data.</text>
</comment>
<dbReference type="EMBL" id="RKHK01000001">
    <property type="protein sequence ID" value="ROR73611.1"/>
    <property type="molecule type" value="Genomic_DNA"/>
</dbReference>
<proteinExistence type="predicted"/>
<evidence type="ECO:0000313" key="3">
    <source>
        <dbReference type="EMBL" id="ROR73611.1"/>
    </source>
</evidence>
<keyword evidence="2" id="KW-0472">Membrane</keyword>
<keyword evidence="2" id="KW-1133">Transmembrane helix</keyword>
<protein>
    <submittedName>
        <fullName evidence="3">SH3 domain-containing protein</fullName>
    </submittedName>
</protein>
<dbReference type="OrthoDB" id="4833018at2"/>
<accession>A0A3N2BEC7</accession>
<feature type="compositionally biased region" description="Basic residues" evidence="1">
    <location>
        <begin position="8"/>
        <end position="19"/>
    </location>
</feature>
<gene>
    <name evidence="3" type="ORF">EDD31_1998</name>
</gene>
<evidence type="ECO:0000256" key="2">
    <source>
        <dbReference type="SAM" id="Phobius"/>
    </source>
</evidence>
<name>A0A3N2BEC7_9MICO</name>
<feature type="region of interest" description="Disordered" evidence="1">
    <location>
        <begin position="109"/>
        <end position="178"/>
    </location>
</feature>
<dbReference type="RefSeq" id="WP_123304012.1">
    <property type="nucleotide sequence ID" value="NZ_RKHK01000001.1"/>
</dbReference>
<evidence type="ECO:0000256" key="1">
    <source>
        <dbReference type="SAM" id="MobiDB-lite"/>
    </source>
</evidence>